<feature type="chain" id="PRO_5011115725" evidence="1">
    <location>
        <begin position="25"/>
        <end position="189"/>
    </location>
</feature>
<gene>
    <name evidence="2" type="ORF">XM38_015290</name>
</gene>
<dbReference type="OrthoDB" id="571431at2"/>
<dbReference type="Gene3D" id="3.30.1460.10">
    <property type="match status" value="1"/>
</dbReference>
<keyword evidence="1" id="KW-0732">Signal</keyword>
<evidence type="ECO:0000313" key="3">
    <source>
        <dbReference type="Proteomes" id="UP000191901"/>
    </source>
</evidence>
<evidence type="ECO:0000256" key="1">
    <source>
        <dbReference type="SAM" id="SignalP"/>
    </source>
</evidence>
<sequence>MTRLYVSALTGIALWTGVSGVAMAQTSPPHDSAPALQVQETAAAVMTLERLEAILQDSVAGLQGEAGQWQFTLDQQSIVVLADEARDRMRIVTPIMPAQQLTPAQVRNVLVANFHTALDARYAVTDGTLVSVYVHPLSSLQADDLRSALQQVASLAANFGSTYSSDALIFDTGGSAPTQPVTPGESLQI</sequence>
<reference evidence="2 3" key="1">
    <citation type="journal article" date="2016" name="Biochim. Biophys. Acta">
        <title>Characterization of red-shifted phycobilisomes isolated from the chlorophyll f-containing cyanobacterium Halomicronema hongdechloris.</title>
        <authorList>
            <person name="Li Y."/>
            <person name="Lin Y."/>
            <person name="Garvey C.J."/>
            <person name="Birch D."/>
            <person name="Corkery R.W."/>
            <person name="Loughlin P.C."/>
            <person name="Scheer H."/>
            <person name="Willows R.D."/>
            <person name="Chen M."/>
        </authorList>
    </citation>
    <scope>NUCLEOTIDE SEQUENCE [LARGE SCALE GENOMIC DNA]</scope>
    <source>
        <strain evidence="2 3">C2206</strain>
    </source>
</reference>
<dbReference type="STRING" id="1641165.XM38_20295"/>
<dbReference type="CDD" id="cd16364">
    <property type="entry name" value="T3SC_I-like"/>
    <property type="match status" value="1"/>
</dbReference>
<proteinExistence type="predicted"/>
<organism evidence="2 3">
    <name type="scientific">Halomicronema hongdechloris C2206</name>
    <dbReference type="NCBI Taxonomy" id="1641165"/>
    <lineage>
        <taxon>Bacteria</taxon>
        <taxon>Bacillati</taxon>
        <taxon>Cyanobacteriota</taxon>
        <taxon>Cyanophyceae</taxon>
        <taxon>Nodosilineales</taxon>
        <taxon>Nodosilineaceae</taxon>
        <taxon>Halomicronema</taxon>
    </lineage>
</organism>
<protein>
    <submittedName>
        <fullName evidence="2">Uncharacterized protein</fullName>
    </submittedName>
</protein>
<dbReference type="AlphaFoldDB" id="A0A1Z3HJU9"/>
<feature type="signal peptide" evidence="1">
    <location>
        <begin position="1"/>
        <end position="24"/>
    </location>
</feature>
<dbReference type="RefSeq" id="WP_080812183.1">
    <property type="nucleotide sequence ID" value="NZ_CP021983.2"/>
</dbReference>
<dbReference type="KEGG" id="hhg:XM38_015290"/>
<accession>A0A1Z3HJU9</accession>
<dbReference type="Proteomes" id="UP000191901">
    <property type="component" value="Chromosome"/>
</dbReference>
<dbReference type="SUPFAM" id="SSF69635">
    <property type="entry name" value="Type III secretory system chaperone-like"/>
    <property type="match status" value="1"/>
</dbReference>
<dbReference type="EMBL" id="CP021983">
    <property type="protein sequence ID" value="ASC70589.1"/>
    <property type="molecule type" value="Genomic_DNA"/>
</dbReference>
<keyword evidence="3" id="KW-1185">Reference proteome</keyword>
<name>A0A1Z3HJU9_9CYAN</name>
<evidence type="ECO:0000313" key="2">
    <source>
        <dbReference type="EMBL" id="ASC70589.1"/>
    </source>
</evidence>